<dbReference type="Proteomes" id="UP000887563">
    <property type="component" value="Unplaced"/>
</dbReference>
<name>A0A914KIB6_MELIC</name>
<proteinExistence type="predicted"/>
<reference evidence="2" key="1">
    <citation type="submission" date="2022-11" db="UniProtKB">
        <authorList>
            <consortium name="WormBaseParasite"/>
        </authorList>
    </citation>
    <scope>IDENTIFICATION</scope>
</reference>
<dbReference type="AlphaFoldDB" id="A0A914KIB6"/>
<evidence type="ECO:0000313" key="1">
    <source>
        <dbReference type="Proteomes" id="UP000887563"/>
    </source>
</evidence>
<organism evidence="1 2">
    <name type="scientific">Meloidogyne incognita</name>
    <name type="common">Southern root-knot nematode worm</name>
    <name type="synonym">Oxyuris incognita</name>
    <dbReference type="NCBI Taxonomy" id="6306"/>
    <lineage>
        <taxon>Eukaryota</taxon>
        <taxon>Metazoa</taxon>
        <taxon>Ecdysozoa</taxon>
        <taxon>Nematoda</taxon>
        <taxon>Chromadorea</taxon>
        <taxon>Rhabditida</taxon>
        <taxon>Tylenchina</taxon>
        <taxon>Tylenchomorpha</taxon>
        <taxon>Tylenchoidea</taxon>
        <taxon>Meloidogynidae</taxon>
        <taxon>Meloidogyninae</taxon>
        <taxon>Meloidogyne</taxon>
        <taxon>Meloidogyne incognita group</taxon>
    </lineage>
</organism>
<keyword evidence="1" id="KW-1185">Reference proteome</keyword>
<evidence type="ECO:0000313" key="2">
    <source>
        <dbReference type="WBParaSite" id="Minc3s00017g01116"/>
    </source>
</evidence>
<sequence length="51" mass="6162">MKFSKKLACIGFNKIIYTPVLNLLIYWNLNNIKIIWLWIKIDGFFTFFSCK</sequence>
<dbReference type="WBParaSite" id="Minc3s00017g01116">
    <property type="protein sequence ID" value="Minc3s00017g01116"/>
    <property type="gene ID" value="Minc3s00017g01116"/>
</dbReference>
<protein>
    <submittedName>
        <fullName evidence="2">Candidate secreted effector</fullName>
    </submittedName>
</protein>
<accession>A0A914KIB6</accession>